<dbReference type="SUPFAM" id="SSF56601">
    <property type="entry name" value="beta-lactamase/transpeptidase-like"/>
    <property type="match status" value="1"/>
</dbReference>
<feature type="domain" description="Beta-lactamase-related" evidence="2">
    <location>
        <begin position="36"/>
        <end position="278"/>
    </location>
</feature>
<evidence type="ECO:0000259" key="2">
    <source>
        <dbReference type="Pfam" id="PF00144"/>
    </source>
</evidence>
<feature type="compositionally biased region" description="Low complexity" evidence="1">
    <location>
        <begin position="281"/>
        <end position="290"/>
    </location>
</feature>
<keyword evidence="4" id="KW-1185">Reference proteome</keyword>
<sequence>MADRSRDLAAGVRELMTAALTADTYSGATCRVAIEGDEVASVAVGVLARIDDSGDEVSVDARQPVTEATLFDLASITKTYSAHTLLALVRVGVLDLDRPIADRLPTYREPVRREVTLRHLLTHTAGLPSTWQGWRPALAELLGARRAVPATPTLFRSTPLTDRGALLDDLLRTPLTAAPGVRFEYSCTGYNTAMALAETATGRPWSDLVDEFTLAPLGLADTGFTPEVDRSAATEYQPEFGRGVVRGIVHDEAAWSLGGACANAGLFASSSDLLAWGRSSARAAPPSRRPTCGTTSFPPSSGPGRPQRANSVPVWGCASVRPRGWAARRPDRAATPASRGHRCRPTAPPASPSRSSPTTSTPTARRTASPLSAAPLPMPRSRQRRSDTKGRS</sequence>
<dbReference type="GO" id="GO:0016787">
    <property type="term" value="F:hydrolase activity"/>
    <property type="evidence" value="ECO:0007669"/>
    <property type="project" value="UniProtKB-KW"/>
</dbReference>
<feature type="compositionally biased region" description="Low complexity" evidence="1">
    <location>
        <begin position="352"/>
        <end position="375"/>
    </location>
</feature>
<dbReference type="Proteomes" id="UP001321486">
    <property type="component" value="Chromosome"/>
</dbReference>
<dbReference type="Pfam" id="PF00144">
    <property type="entry name" value="Beta-lactamase"/>
    <property type="match status" value="1"/>
</dbReference>
<evidence type="ECO:0000313" key="4">
    <source>
        <dbReference type="Proteomes" id="UP001321486"/>
    </source>
</evidence>
<dbReference type="PANTHER" id="PTHR43283">
    <property type="entry name" value="BETA-LACTAMASE-RELATED"/>
    <property type="match status" value="1"/>
</dbReference>
<dbReference type="InterPro" id="IPR012338">
    <property type="entry name" value="Beta-lactam/transpept-like"/>
</dbReference>
<evidence type="ECO:0000256" key="1">
    <source>
        <dbReference type="SAM" id="MobiDB-lite"/>
    </source>
</evidence>
<reference evidence="4" key="1">
    <citation type="journal article" date="2019" name="Int. J. Syst. Evol. Microbiol.">
        <title>The Global Catalogue of Microorganisms (GCM) 10K type strain sequencing project: providing services to taxonomists for standard genome sequencing and annotation.</title>
        <authorList>
            <consortium name="The Broad Institute Genomics Platform"/>
            <consortium name="The Broad Institute Genome Sequencing Center for Infectious Disease"/>
            <person name="Wu L."/>
            <person name="Ma J."/>
        </authorList>
    </citation>
    <scope>NUCLEOTIDE SEQUENCE [LARGE SCALE GENOMIC DNA]</scope>
    <source>
        <strain evidence="4">NBRC 108728</strain>
    </source>
</reference>
<name>A0ABN6XXY0_9MICO</name>
<protein>
    <submittedName>
        <fullName evidence="3">Serine hydrolase</fullName>
    </submittedName>
</protein>
<dbReference type="RefSeq" id="WP_286346369.1">
    <property type="nucleotide sequence ID" value="NZ_AP027732.1"/>
</dbReference>
<evidence type="ECO:0000313" key="3">
    <source>
        <dbReference type="EMBL" id="BDZ49611.1"/>
    </source>
</evidence>
<organism evidence="3 4">
    <name type="scientific">Frondihabitans sucicola</name>
    <dbReference type="NCBI Taxonomy" id="1268041"/>
    <lineage>
        <taxon>Bacteria</taxon>
        <taxon>Bacillati</taxon>
        <taxon>Actinomycetota</taxon>
        <taxon>Actinomycetes</taxon>
        <taxon>Micrococcales</taxon>
        <taxon>Microbacteriaceae</taxon>
        <taxon>Frondihabitans</taxon>
    </lineage>
</organism>
<proteinExistence type="predicted"/>
<accession>A0ABN6XXY0</accession>
<dbReference type="Gene3D" id="3.40.710.10">
    <property type="entry name" value="DD-peptidase/beta-lactamase superfamily"/>
    <property type="match status" value="1"/>
</dbReference>
<keyword evidence="3" id="KW-0378">Hydrolase</keyword>
<dbReference type="InterPro" id="IPR050789">
    <property type="entry name" value="Diverse_Enzym_Activities"/>
</dbReference>
<gene>
    <name evidence="3" type="ORF">GCM10025867_18520</name>
</gene>
<feature type="region of interest" description="Disordered" evidence="1">
    <location>
        <begin position="281"/>
        <end position="392"/>
    </location>
</feature>
<dbReference type="EMBL" id="AP027732">
    <property type="protein sequence ID" value="BDZ49611.1"/>
    <property type="molecule type" value="Genomic_DNA"/>
</dbReference>
<dbReference type="InterPro" id="IPR001466">
    <property type="entry name" value="Beta-lactam-related"/>
</dbReference>